<dbReference type="GO" id="GO:0070593">
    <property type="term" value="P:dendrite self-avoidance"/>
    <property type="evidence" value="ECO:0007669"/>
    <property type="project" value="TreeGrafter"/>
</dbReference>
<dbReference type="GO" id="GO:0005886">
    <property type="term" value="C:plasma membrane"/>
    <property type="evidence" value="ECO:0007669"/>
    <property type="project" value="TreeGrafter"/>
</dbReference>
<dbReference type="GO" id="GO:0007156">
    <property type="term" value="P:homophilic cell adhesion via plasma membrane adhesion molecules"/>
    <property type="evidence" value="ECO:0007669"/>
    <property type="project" value="TreeGrafter"/>
</dbReference>
<dbReference type="Gene3D" id="2.60.40.10">
    <property type="entry name" value="Immunoglobulins"/>
    <property type="match status" value="1"/>
</dbReference>
<dbReference type="InterPro" id="IPR003599">
    <property type="entry name" value="Ig_sub"/>
</dbReference>
<dbReference type="PANTHER" id="PTHR10075">
    <property type="entry name" value="BASIGIN RELATED"/>
    <property type="match status" value="1"/>
</dbReference>
<reference evidence="3 4" key="1">
    <citation type="journal article" date="2019" name="J. Hered.">
        <title>An Improved Genome Assembly for Drosophila navojoa, the Basal Species in the mojavensis Cluster.</title>
        <authorList>
            <person name="Vanderlinde T."/>
            <person name="Dupim E.G."/>
            <person name="Nazario-Yepiz N.O."/>
            <person name="Carvalho A.B."/>
        </authorList>
    </citation>
    <scope>NUCLEOTIDE SEQUENCE [LARGE SCALE GENOMIC DNA]</scope>
    <source>
        <strain evidence="3">Navoj_Jal97</strain>
        <tissue evidence="3">Whole organism</tissue>
    </source>
</reference>
<dbReference type="PANTHER" id="PTHR10075:SF100">
    <property type="entry name" value="FASCICLIN-2"/>
    <property type="match status" value="1"/>
</dbReference>
<dbReference type="AlphaFoldDB" id="A0A484B9K1"/>
<sequence>MIPSIRNNTNINNNNYNKSNNNAGSWLNGSALPSKWSAYPPEIIKKPQNQGVRVGGVASFYCAARGDPPPSIVWRKNGKKVSGTQSRYTVLEQPGGVSILRIEPVRAGRDDAPYECVAENGVGDAVSADATLTIYEAKSFVFVLLSAQINNQKEVEAVESGGGGS</sequence>
<protein>
    <recommendedName>
        <fullName evidence="2">Ig-like domain-containing protein</fullName>
    </recommendedName>
</protein>
<evidence type="ECO:0000313" key="4">
    <source>
        <dbReference type="Proteomes" id="UP000295192"/>
    </source>
</evidence>
<dbReference type="FunFam" id="2.60.40.10:FF:001102">
    <property type="entry name" value="tyrosine-protein phosphatase Lar isoform X3"/>
    <property type="match status" value="1"/>
</dbReference>
<organism evidence="3 4">
    <name type="scientific">Drosophila navojoa</name>
    <name type="common">Fruit fly</name>
    <dbReference type="NCBI Taxonomy" id="7232"/>
    <lineage>
        <taxon>Eukaryota</taxon>
        <taxon>Metazoa</taxon>
        <taxon>Ecdysozoa</taxon>
        <taxon>Arthropoda</taxon>
        <taxon>Hexapoda</taxon>
        <taxon>Insecta</taxon>
        <taxon>Pterygota</taxon>
        <taxon>Neoptera</taxon>
        <taxon>Endopterygota</taxon>
        <taxon>Diptera</taxon>
        <taxon>Brachycera</taxon>
        <taxon>Muscomorpha</taxon>
        <taxon>Ephydroidea</taxon>
        <taxon>Drosophilidae</taxon>
        <taxon>Drosophila</taxon>
    </lineage>
</organism>
<dbReference type="EMBL" id="LSRL02000080">
    <property type="protein sequence ID" value="TDG45339.1"/>
    <property type="molecule type" value="Genomic_DNA"/>
</dbReference>
<gene>
    <name evidence="3" type="ORF">AWZ03_008240</name>
</gene>
<dbReference type="SMART" id="SM00409">
    <property type="entry name" value="IG"/>
    <property type="match status" value="1"/>
</dbReference>
<proteinExistence type="predicted"/>
<dbReference type="PROSITE" id="PS50835">
    <property type="entry name" value="IG_LIKE"/>
    <property type="match status" value="1"/>
</dbReference>
<dbReference type="InterPro" id="IPR013098">
    <property type="entry name" value="Ig_I-set"/>
</dbReference>
<feature type="domain" description="Ig-like" evidence="2">
    <location>
        <begin position="41"/>
        <end position="133"/>
    </location>
</feature>
<accession>A0A484B9K1</accession>
<dbReference type="GO" id="GO:0007411">
    <property type="term" value="P:axon guidance"/>
    <property type="evidence" value="ECO:0007669"/>
    <property type="project" value="TreeGrafter"/>
</dbReference>
<dbReference type="OrthoDB" id="10253954at2759"/>
<dbReference type="InterPro" id="IPR013783">
    <property type="entry name" value="Ig-like_fold"/>
</dbReference>
<dbReference type="SUPFAM" id="SSF48726">
    <property type="entry name" value="Immunoglobulin"/>
    <property type="match status" value="1"/>
</dbReference>
<evidence type="ECO:0000313" key="3">
    <source>
        <dbReference type="EMBL" id="TDG45339.1"/>
    </source>
</evidence>
<keyword evidence="1" id="KW-0393">Immunoglobulin domain</keyword>
<keyword evidence="4" id="KW-1185">Reference proteome</keyword>
<dbReference type="InterPro" id="IPR007110">
    <property type="entry name" value="Ig-like_dom"/>
</dbReference>
<evidence type="ECO:0000259" key="2">
    <source>
        <dbReference type="PROSITE" id="PS50835"/>
    </source>
</evidence>
<dbReference type="GO" id="GO:0030424">
    <property type="term" value="C:axon"/>
    <property type="evidence" value="ECO:0007669"/>
    <property type="project" value="TreeGrafter"/>
</dbReference>
<dbReference type="STRING" id="7232.A0A484B9K1"/>
<comment type="caution">
    <text evidence="3">The sequence shown here is derived from an EMBL/GenBank/DDBJ whole genome shotgun (WGS) entry which is preliminary data.</text>
</comment>
<dbReference type="InterPro" id="IPR036179">
    <property type="entry name" value="Ig-like_dom_sf"/>
</dbReference>
<dbReference type="InterPro" id="IPR003598">
    <property type="entry name" value="Ig_sub2"/>
</dbReference>
<dbReference type="SMART" id="SM00408">
    <property type="entry name" value="IGc2"/>
    <property type="match status" value="1"/>
</dbReference>
<dbReference type="Pfam" id="PF07679">
    <property type="entry name" value="I-set"/>
    <property type="match status" value="1"/>
</dbReference>
<dbReference type="GO" id="GO:0098632">
    <property type="term" value="F:cell-cell adhesion mediator activity"/>
    <property type="evidence" value="ECO:0007669"/>
    <property type="project" value="TreeGrafter"/>
</dbReference>
<name>A0A484B9K1_DRONA</name>
<evidence type="ECO:0000256" key="1">
    <source>
        <dbReference type="ARBA" id="ARBA00023319"/>
    </source>
</evidence>
<dbReference type="Proteomes" id="UP000295192">
    <property type="component" value="Unassembled WGS sequence"/>
</dbReference>